<keyword evidence="6" id="KW-0539">Nucleus</keyword>
<evidence type="ECO:0000259" key="8">
    <source>
        <dbReference type="Pfam" id="PF23769"/>
    </source>
</evidence>
<dbReference type="PANTHER" id="PTHR45176:SF1">
    <property type="entry name" value="TRANSDUCIN FAMILY PROTEIN _ WD-40 REPEAT FAMILY PROTEIN-RELATED"/>
    <property type="match status" value="1"/>
</dbReference>
<name>A0A7N0VMS0_KALFE</name>
<evidence type="ECO:0000256" key="5">
    <source>
        <dbReference type="ARBA" id="ARBA00022737"/>
    </source>
</evidence>
<protein>
    <recommendedName>
        <fullName evidence="8">WD repeat-containing protein 75 second beta-propeller domain-containing protein</fullName>
    </recommendedName>
</protein>
<keyword evidence="2" id="KW-0690">Ribosome biogenesis</keyword>
<evidence type="ECO:0000256" key="2">
    <source>
        <dbReference type="ARBA" id="ARBA00022517"/>
    </source>
</evidence>
<keyword evidence="5" id="KW-0677">Repeat</keyword>
<evidence type="ECO:0000256" key="6">
    <source>
        <dbReference type="ARBA" id="ARBA00023242"/>
    </source>
</evidence>
<dbReference type="InterPro" id="IPR036322">
    <property type="entry name" value="WD40_repeat_dom_sf"/>
</dbReference>
<evidence type="ECO:0000256" key="1">
    <source>
        <dbReference type="ARBA" id="ARBA00004604"/>
    </source>
</evidence>
<dbReference type="SUPFAM" id="SSF50978">
    <property type="entry name" value="WD40 repeat-like"/>
    <property type="match status" value="2"/>
</dbReference>
<dbReference type="EnsemblPlants" id="Kaladp1295s0011.2.v1.1">
    <property type="protein sequence ID" value="Kaladp1295s0011.2.v1.1"/>
    <property type="gene ID" value="Kaladp1295s0011.v1.1"/>
</dbReference>
<evidence type="ECO:0000256" key="7">
    <source>
        <dbReference type="PROSITE-ProRule" id="PRU00221"/>
    </source>
</evidence>
<dbReference type="PROSITE" id="PS50294">
    <property type="entry name" value="WD_REPEATS_REGION"/>
    <property type="match status" value="1"/>
</dbReference>
<keyword evidence="10" id="KW-1185">Reference proteome</keyword>
<dbReference type="Pfam" id="PF23769">
    <property type="entry name" value="Beta-prop_WDR75_2nd"/>
    <property type="match status" value="1"/>
</dbReference>
<comment type="subcellular location">
    <subcellularLocation>
        <location evidence="1">Nucleus</location>
        <location evidence="1">Nucleolus</location>
    </subcellularLocation>
</comment>
<accession>A0A7N0VMS0</accession>
<reference evidence="9" key="1">
    <citation type="submission" date="2021-01" db="UniProtKB">
        <authorList>
            <consortium name="EnsemblPlants"/>
        </authorList>
    </citation>
    <scope>IDENTIFICATION</scope>
</reference>
<sequence>MIRGGKSLVSSSPAFSNDATKLLVCTGTTVSIFSTATALQIGELEGHLALVTSVIVEPAVTSSSKKLCFCWTASLDGTMRFWDFSVPELIKTVDVKLPIFSMVIPRFLRQQVQNDDKKSDLYAYVSVEDIEGRDNPNKSSSGQIRKCNLTKSHLIAALTLAETPTPELITISPSGKFFAICSKRKVFVWETSNKESDRTTLKKLKLHHTKNFTAVAFHESERIIAAGDYTGRILIWRGFGNKTFLGESVSAAGKMMIDKEGRPGVRGNDDAESCSTWHWHSSEVIVLSFSSDGAYLYSGGKEGVLVVWQLDTGKRKFLPRIGSPLLYYIKSSDPTMSSISCADNQIHLLQMPAMNILKSIAGIKLPFASPVTKEGSSGLYAFSSLGLLALRTENYCVQFYSLFDDRESLEVQVCERNHQPGDDVTVMVALIALSLDGTLMCTVEERLPENEIGGLICLKFWSRENQNEEFSLMTVIYEPHRDAGISAITFHPTLPMAVSSSFGGDFKTWVSRQKHNLKDKVHQRVSWTCHAVGSYKKKPMTAASFSPDGSVLAVAAETVITLWDPHKNVLVTVIGETSKYITTLSFTGKSKFIVSVSHGSSPQLCVWSLSKLSIAWSYKLRVEALTCAEDGSFAIFAILNETYKTVEGEIFLGRDGVILIFNPSDPYPVSAWSVTKAVGGSISFIKRNTDVLGDGAQDVHNPNELLAYVNGDHEYMLFDHNNTTLSLQPFNRSFNSGLKETAGQFGYNSIYGELPEFNPMKTDEAAPAPSIPTGKPWETIFSGSSHNLPSLVKLCPVYLESFLEKRSVPLE</sequence>
<dbReference type="Pfam" id="PF23869">
    <property type="entry name" value="Beta-prop_WDR75_1st"/>
    <property type="match status" value="2"/>
</dbReference>
<keyword evidence="3" id="KW-0698">rRNA processing</keyword>
<dbReference type="PROSITE" id="PS50082">
    <property type="entry name" value="WD_REPEATS_2"/>
    <property type="match status" value="1"/>
</dbReference>
<evidence type="ECO:0000256" key="3">
    <source>
        <dbReference type="ARBA" id="ARBA00022552"/>
    </source>
</evidence>
<proteinExistence type="predicted"/>
<keyword evidence="4 7" id="KW-0853">WD repeat</keyword>
<dbReference type="InterPro" id="IPR001680">
    <property type="entry name" value="WD40_rpt"/>
</dbReference>
<dbReference type="InterPro" id="IPR057644">
    <property type="entry name" value="Beta-prop_WDR75_2nd"/>
</dbReference>
<dbReference type="Proteomes" id="UP000594263">
    <property type="component" value="Unplaced"/>
</dbReference>
<organism evidence="9 10">
    <name type="scientific">Kalanchoe fedtschenkoi</name>
    <name type="common">Lavender scallops</name>
    <name type="synonym">South American air plant</name>
    <dbReference type="NCBI Taxonomy" id="63787"/>
    <lineage>
        <taxon>Eukaryota</taxon>
        <taxon>Viridiplantae</taxon>
        <taxon>Streptophyta</taxon>
        <taxon>Embryophyta</taxon>
        <taxon>Tracheophyta</taxon>
        <taxon>Spermatophyta</taxon>
        <taxon>Magnoliopsida</taxon>
        <taxon>eudicotyledons</taxon>
        <taxon>Gunneridae</taxon>
        <taxon>Pentapetalae</taxon>
        <taxon>Saxifragales</taxon>
        <taxon>Crassulaceae</taxon>
        <taxon>Kalanchoe</taxon>
    </lineage>
</organism>
<dbReference type="SMART" id="SM00320">
    <property type="entry name" value="WD40"/>
    <property type="match status" value="7"/>
</dbReference>
<dbReference type="InterPro" id="IPR015943">
    <property type="entry name" value="WD40/YVTN_repeat-like_dom_sf"/>
</dbReference>
<feature type="repeat" description="WD" evidence="7">
    <location>
        <begin position="277"/>
        <end position="318"/>
    </location>
</feature>
<evidence type="ECO:0000256" key="4">
    <source>
        <dbReference type="ARBA" id="ARBA00022574"/>
    </source>
</evidence>
<evidence type="ECO:0000313" key="10">
    <source>
        <dbReference type="Proteomes" id="UP000594263"/>
    </source>
</evidence>
<dbReference type="OMA" id="WILNTRI"/>
<dbReference type="Gene3D" id="2.130.10.10">
    <property type="entry name" value="YVTN repeat-like/Quinoprotein amine dehydrogenase"/>
    <property type="match status" value="3"/>
</dbReference>
<feature type="domain" description="WD repeat-containing protein 75 second beta-propeller" evidence="8">
    <location>
        <begin position="396"/>
        <end position="637"/>
    </location>
</feature>
<dbReference type="Gramene" id="Kaladp1295s0011.2.v1.1">
    <property type="protein sequence ID" value="Kaladp1295s0011.2.v1.1"/>
    <property type="gene ID" value="Kaladp1295s0011.v1.1"/>
</dbReference>
<dbReference type="PANTHER" id="PTHR45176">
    <property type="entry name" value="TRANSDUCIN FAMILY PROTEIN / WD-40 REPEAT FAMILY PROTEIN-RELATED"/>
    <property type="match status" value="1"/>
</dbReference>
<evidence type="ECO:0000313" key="9">
    <source>
        <dbReference type="EnsemblPlants" id="Kaladp1295s0011.2.v1.1"/>
    </source>
</evidence>
<dbReference type="AlphaFoldDB" id="A0A7N0VMS0"/>